<proteinExistence type="inferred from homology"/>
<dbReference type="InterPro" id="IPR015854">
    <property type="entry name" value="ABC_transpr_LolD-like"/>
</dbReference>
<dbReference type="EMBL" id="AUVB01000046">
    <property type="protein sequence ID" value="KGE03864.1"/>
    <property type="molecule type" value="Genomic_DNA"/>
</dbReference>
<dbReference type="STRING" id="1265313.HRUBRA_01611"/>
<gene>
    <name evidence="6" type="ORF">HRUBRA_01611</name>
</gene>
<dbReference type="SMART" id="SM00382">
    <property type="entry name" value="AAA"/>
    <property type="match status" value="1"/>
</dbReference>
<dbReference type="InterPro" id="IPR027417">
    <property type="entry name" value="P-loop_NTPase"/>
</dbReference>
<dbReference type="InterPro" id="IPR003439">
    <property type="entry name" value="ABC_transporter-like_ATP-bd"/>
</dbReference>
<dbReference type="PROSITE" id="PS50893">
    <property type="entry name" value="ABC_TRANSPORTER_2"/>
    <property type="match status" value="1"/>
</dbReference>
<dbReference type="eggNOG" id="COG1136">
    <property type="taxonomic scope" value="Bacteria"/>
</dbReference>
<dbReference type="PROSITE" id="PS00211">
    <property type="entry name" value="ABC_TRANSPORTER_1"/>
    <property type="match status" value="1"/>
</dbReference>
<dbReference type="Proteomes" id="UP000029640">
    <property type="component" value="Unassembled WGS sequence"/>
</dbReference>
<dbReference type="GO" id="GO:0022857">
    <property type="term" value="F:transmembrane transporter activity"/>
    <property type="evidence" value="ECO:0007669"/>
    <property type="project" value="TreeGrafter"/>
</dbReference>
<comment type="similarity">
    <text evidence="4">Belongs to the ABC transporter superfamily. Macrolide exporter (TC 3.A.1.122) family.</text>
</comment>
<evidence type="ECO:0000259" key="5">
    <source>
        <dbReference type="PROSITE" id="PS50893"/>
    </source>
</evidence>
<organism evidence="6 7">
    <name type="scientific">Pseudohaliea rubra DSM 19751</name>
    <dbReference type="NCBI Taxonomy" id="1265313"/>
    <lineage>
        <taxon>Bacteria</taxon>
        <taxon>Pseudomonadati</taxon>
        <taxon>Pseudomonadota</taxon>
        <taxon>Gammaproteobacteria</taxon>
        <taxon>Cellvibrionales</taxon>
        <taxon>Halieaceae</taxon>
        <taxon>Pseudohaliea</taxon>
    </lineage>
</organism>
<dbReference type="GO" id="GO:0016887">
    <property type="term" value="F:ATP hydrolysis activity"/>
    <property type="evidence" value="ECO:0007669"/>
    <property type="project" value="InterPro"/>
</dbReference>
<dbReference type="FunFam" id="3.40.50.300:FF:000032">
    <property type="entry name" value="Export ABC transporter ATP-binding protein"/>
    <property type="match status" value="1"/>
</dbReference>
<sequence length="227" mass="24212">MLTATGITYQFREGGTDHKLLTGIDLSLAAGECVALLGASGSGKSTLLNLLGTIDSPQSGSLLIGGREISALAEPERTLFRRRHIGFVYQRFLLVPTLTVAENIRLPLDLLGVPPTEAGERVAHWLEAVGLARRGDSFPDRLSGGEQQRVAIARALIHEPDLVLADEPTGSLDPETGERVLALLLERARQGRGALLLVTHSEAVAARADRVLRLEHGRLVAEGGPGE</sequence>
<dbReference type="CDD" id="cd03255">
    <property type="entry name" value="ABC_MJ0796_LolCDE_FtsE"/>
    <property type="match status" value="1"/>
</dbReference>
<dbReference type="InterPro" id="IPR017911">
    <property type="entry name" value="MacB-like_ATP-bd"/>
</dbReference>
<feature type="domain" description="ABC transporter" evidence="5">
    <location>
        <begin position="2"/>
        <end position="227"/>
    </location>
</feature>
<evidence type="ECO:0000256" key="3">
    <source>
        <dbReference type="ARBA" id="ARBA00022840"/>
    </source>
</evidence>
<dbReference type="InterPro" id="IPR003593">
    <property type="entry name" value="AAA+_ATPase"/>
</dbReference>
<dbReference type="PANTHER" id="PTHR24220:SF685">
    <property type="entry name" value="ABC TRANSPORTER RELATED"/>
    <property type="match status" value="1"/>
</dbReference>
<name>A0A095WYZ5_9GAMM</name>
<keyword evidence="3" id="KW-0067">ATP-binding</keyword>
<accession>A0A095WYZ5</accession>
<protein>
    <submittedName>
        <fullName evidence="6">AttE component of AttEFGH ABC transport system</fullName>
    </submittedName>
</protein>
<dbReference type="Gene3D" id="3.40.50.300">
    <property type="entry name" value="P-loop containing nucleotide triphosphate hydrolases"/>
    <property type="match status" value="1"/>
</dbReference>
<dbReference type="SUPFAM" id="SSF52540">
    <property type="entry name" value="P-loop containing nucleoside triphosphate hydrolases"/>
    <property type="match status" value="1"/>
</dbReference>
<dbReference type="HOGENOM" id="CLU_000604_1_22_6"/>
<evidence type="ECO:0000256" key="1">
    <source>
        <dbReference type="ARBA" id="ARBA00022448"/>
    </source>
</evidence>
<keyword evidence="7" id="KW-1185">Reference proteome</keyword>
<comment type="caution">
    <text evidence="6">The sequence shown here is derived from an EMBL/GenBank/DDBJ whole genome shotgun (WGS) entry which is preliminary data.</text>
</comment>
<evidence type="ECO:0000313" key="6">
    <source>
        <dbReference type="EMBL" id="KGE03864.1"/>
    </source>
</evidence>
<keyword evidence="1" id="KW-0813">Transport</keyword>
<keyword evidence="2" id="KW-0547">Nucleotide-binding</keyword>
<dbReference type="GO" id="GO:0005524">
    <property type="term" value="F:ATP binding"/>
    <property type="evidence" value="ECO:0007669"/>
    <property type="project" value="UniProtKB-KW"/>
</dbReference>
<reference evidence="6 7" key="1">
    <citation type="journal article" date="2014" name="Genome Announc.">
        <title>Genome Sequence of Gammaproteobacterial Pseudohaliea rubra Type Strain DSM 19751, Isolated from Coastal Seawater of the Mediterranean Sea.</title>
        <authorList>
            <person name="Spring S."/>
            <person name="Fiebig A."/>
            <person name="Riedel T."/>
            <person name="Goker M."/>
            <person name="Klenk H.P."/>
        </authorList>
    </citation>
    <scope>NUCLEOTIDE SEQUENCE [LARGE SCALE GENOMIC DNA]</scope>
    <source>
        <strain evidence="6 7">DSM 19751</strain>
    </source>
</reference>
<dbReference type="RefSeq" id="WP_035515758.1">
    <property type="nucleotide sequence ID" value="NZ_KN234757.1"/>
</dbReference>
<evidence type="ECO:0000313" key="7">
    <source>
        <dbReference type="Proteomes" id="UP000029640"/>
    </source>
</evidence>
<dbReference type="Pfam" id="PF00005">
    <property type="entry name" value="ABC_tran"/>
    <property type="match status" value="1"/>
</dbReference>
<dbReference type="InterPro" id="IPR017871">
    <property type="entry name" value="ABC_transporter-like_CS"/>
</dbReference>
<dbReference type="PANTHER" id="PTHR24220">
    <property type="entry name" value="IMPORT ATP-BINDING PROTEIN"/>
    <property type="match status" value="1"/>
</dbReference>
<dbReference type="GO" id="GO:0005886">
    <property type="term" value="C:plasma membrane"/>
    <property type="evidence" value="ECO:0007669"/>
    <property type="project" value="TreeGrafter"/>
</dbReference>
<dbReference type="OrthoDB" id="9802264at2"/>
<evidence type="ECO:0000256" key="4">
    <source>
        <dbReference type="ARBA" id="ARBA00038388"/>
    </source>
</evidence>
<dbReference type="AlphaFoldDB" id="A0A095WYZ5"/>
<dbReference type="GO" id="GO:1902495">
    <property type="term" value="C:transmembrane transporter complex"/>
    <property type="evidence" value="ECO:0007669"/>
    <property type="project" value="UniProtKB-ARBA"/>
</dbReference>
<evidence type="ECO:0000256" key="2">
    <source>
        <dbReference type="ARBA" id="ARBA00022741"/>
    </source>
</evidence>